<organism evidence="1 2">
    <name type="scientific">Sphaerodactylus townsendi</name>
    <dbReference type="NCBI Taxonomy" id="933632"/>
    <lineage>
        <taxon>Eukaryota</taxon>
        <taxon>Metazoa</taxon>
        <taxon>Chordata</taxon>
        <taxon>Craniata</taxon>
        <taxon>Vertebrata</taxon>
        <taxon>Euteleostomi</taxon>
        <taxon>Lepidosauria</taxon>
        <taxon>Squamata</taxon>
        <taxon>Bifurcata</taxon>
        <taxon>Gekkota</taxon>
        <taxon>Sphaerodactylidae</taxon>
        <taxon>Sphaerodactylus</taxon>
    </lineage>
</organism>
<accession>A0ACB8FXD1</accession>
<proteinExistence type="predicted"/>
<gene>
    <name evidence="1" type="ORF">K3G42_004452</name>
</gene>
<dbReference type="Proteomes" id="UP000827872">
    <property type="component" value="Linkage Group LG13"/>
</dbReference>
<dbReference type="EMBL" id="CM037626">
    <property type="protein sequence ID" value="KAH8011645.1"/>
    <property type="molecule type" value="Genomic_DNA"/>
</dbReference>
<comment type="caution">
    <text evidence="1">The sequence shown here is derived from an EMBL/GenBank/DDBJ whole genome shotgun (WGS) entry which is preliminary data.</text>
</comment>
<evidence type="ECO:0000313" key="2">
    <source>
        <dbReference type="Proteomes" id="UP000827872"/>
    </source>
</evidence>
<name>A0ACB8FXD1_9SAUR</name>
<reference evidence="1" key="1">
    <citation type="submission" date="2021-08" db="EMBL/GenBank/DDBJ databases">
        <title>The first chromosome-level gecko genome reveals the dynamic sex chromosomes of Neotropical dwarf geckos (Sphaerodactylidae: Sphaerodactylus).</title>
        <authorList>
            <person name="Pinto B.J."/>
            <person name="Keating S.E."/>
            <person name="Gamble T."/>
        </authorList>
    </citation>
    <scope>NUCLEOTIDE SEQUENCE</scope>
    <source>
        <strain evidence="1">TG3544</strain>
    </source>
</reference>
<keyword evidence="2" id="KW-1185">Reference proteome</keyword>
<protein>
    <submittedName>
        <fullName evidence="1">Uncharacterized protein</fullName>
    </submittedName>
</protein>
<sequence length="318" mass="36039">MTSAAQTTSAKVFEMNVNNNHCVMHNLSKGNLPRGIGCIKVHSMLRKHQFIWNSKILHSFLFRETPVHLERQDSAFIPVPENTSSSGTPRFCIHSCSGKHQFIWNAKILHSFLFRKTPVHLELQDSAFVPVPENTSSSGTPRFCIRSCSGKHQSIWNAKILHSFLFRKTPVHLELQDSAFFPVLENTSPSGTPRFCISSCSGKHHFIWNSKILHSFLFRKTPLHLELQDSAFLPVPENTTSSGTPRFCIPSCSGKHQFIWNSKILHSFLFRKTPLHLELQDSAFVPVPENTSPSGTPKLEKKFWEEFKALFLTTGGSE</sequence>
<evidence type="ECO:0000313" key="1">
    <source>
        <dbReference type="EMBL" id="KAH8011645.1"/>
    </source>
</evidence>